<accession>A0ABQ7UKH9</accession>
<evidence type="ECO:0000313" key="1">
    <source>
        <dbReference type="EMBL" id="KAH0750102.1"/>
    </source>
</evidence>
<organism evidence="1 2">
    <name type="scientific">Solanum tuberosum</name>
    <name type="common">Potato</name>
    <dbReference type="NCBI Taxonomy" id="4113"/>
    <lineage>
        <taxon>Eukaryota</taxon>
        <taxon>Viridiplantae</taxon>
        <taxon>Streptophyta</taxon>
        <taxon>Embryophyta</taxon>
        <taxon>Tracheophyta</taxon>
        <taxon>Spermatophyta</taxon>
        <taxon>Magnoliopsida</taxon>
        <taxon>eudicotyledons</taxon>
        <taxon>Gunneridae</taxon>
        <taxon>Pentapetalae</taxon>
        <taxon>asterids</taxon>
        <taxon>lamiids</taxon>
        <taxon>Solanales</taxon>
        <taxon>Solanaceae</taxon>
        <taxon>Solanoideae</taxon>
        <taxon>Solaneae</taxon>
        <taxon>Solanum</taxon>
    </lineage>
</organism>
<reference evidence="1 2" key="1">
    <citation type="journal article" date="2021" name="bioRxiv">
        <title>Chromosome-scale and haplotype-resolved genome assembly of a tetraploid potato cultivar.</title>
        <authorList>
            <person name="Sun H."/>
            <person name="Jiao W.-B."/>
            <person name="Krause K."/>
            <person name="Campoy J.A."/>
            <person name="Goel M."/>
            <person name="Folz-Donahue K."/>
            <person name="Kukat C."/>
            <person name="Huettel B."/>
            <person name="Schneeberger K."/>
        </authorList>
    </citation>
    <scope>NUCLEOTIDE SEQUENCE [LARGE SCALE GENOMIC DNA]</scope>
    <source>
        <strain evidence="1">SolTubOtavaFocal</strain>
        <tissue evidence="1">Leaves</tissue>
    </source>
</reference>
<comment type="caution">
    <text evidence="1">The sequence shown here is derived from an EMBL/GenBank/DDBJ whole genome shotgun (WGS) entry which is preliminary data.</text>
</comment>
<proteinExistence type="predicted"/>
<name>A0ABQ7UKH9_SOLTU</name>
<sequence length="66" mass="7868">MLRKAALLKPLDQQSSPEAYRYLINTLLRNIQKVAEKKRRHEISRKYLTLPRDLINTKRLLLLEPV</sequence>
<dbReference type="EMBL" id="JAIVGD010000019">
    <property type="protein sequence ID" value="KAH0750102.1"/>
    <property type="molecule type" value="Genomic_DNA"/>
</dbReference>
<protein>
    <submittedName>
        <fullName evidence="1">Uncharacterized protein</fullName>
    </submittedName>
</protein>
<evidence type="ECO:0000313" key="2">
    <source>
        <dbReference type="Proteomes" id="UP000826656"/>
    </source>
</evidence>
<dbReference type="Proteomes" id="UP000826656">
    <property type="component" value="Unassembled WGS sequence"/>
</dbReference>
<gene>
    <name evidence="1" type="ORF">KY290_029334</name>
</gene>
<keyword evidence="2" id="KW-1185">Reference proteome</keyword>